<comment type="caution">
    <text evidence="2">The sequence shown here is derived from an EMBL/GenBank/DDBJ whole genome shotgun (WGS) entry which is preliminary data.</text>
</comment>
<gene>
    <name evidence="2" type="ORF">GTQ34_12620</name>
</gene>
<proteinExistence type="predicted"/>
<dbReference type="Proteomes" id="UP000667650">
    <property type="component" value="Unassembled WGS sequence"/>
</dbReference>
<protein>
    <recommendedName>
        <fullName evidence="1">Lipocalin-like domain-containing protein</fullName>
    </recommendedName>
</protein>
<dbReference type="RefSeq" id="WP_166524173.1">
    <property type="nucleotide sequence ID" value="NZ_JAAABI010000004.1"/>
</dbReference>
<sequence>MKKTSLLIGMITLLFSCSNDDNSGENSTDDNDLVGTWALTDARFVEDPSDPTLNLADEILDALVDEDCFLASFTFNADGTVMSSNSVNYIVPNATPTGLSVDCPTQSDTESGTWILEGNELTLTDENQMSETITIQFEGNNTLIISGEDIDENNYAGADAVFTRQ</sequence>
<evidence type="ECO:0000259" key="1">
    <source>
        <dbReference type="Pfam" id="PF13648"/>
    </source>
</evidence>
<accession>A0A964TFG6</accession>
<keyword evidence="3" id="KW-1185">Reference proteome</keyword>
<feature type="domain" description="Lipocalin-like" evidence="1">
    <location>
        <begin position="33"/>
        <end position="143"/>
    </location>
</feature>
<evidence type="ECO:0000313" key="2">
    <source>
        <dbReference type="EMBL" id="NAY92761.1"/>
    </source>
</evidence>
<dbReference type="Pfam" id="PF13648">
    <property type="entry name" value="Lipocalin_4"/>
    <property type="match status" value="1"/>
</dbReference>
<evidence type="ECO:0000313" key="3">
    <source>
        <dbReference type="Proteomes" id="UP000667650"/>
    </source>
</evidence>
<reference evidence="2" key="1">
    <citation type="submission" date="2020-01" db="EMBL/GenBank/DDBJ databases">
        <title>Muricauda ochracea sp. nov., isolated from a tidal flat of Garorim bay in Korea.</title>
        <authorList>
            <person name="Kim D."/>
            <person name="Yoo Y."/>
            <person name="Kim J.-J."/>
        </authorList>
    </citation>
    <scope>NUCLEOTIDE SEQUENCE</scope>
    <source>
        <strain evidence="2">JGD-17</strain>
    </source>
</reference>
<dbReference type="EMBL" id="JAAABI010000004">
    <property type="protein sequence ID" value="NAY92761.1"/>
    <property type="molecule type" value="Genomic_DNA"/>
</dbReference>
<organism evidence="2 3">
    <name type="scientific">Flagellimonas ochracea</name>
    <dbReference type="NCBI Taxonomy" id="2696472"/>
    <lineage>
        <taxon>Bacteria</taxon>
        <taxon>Pseudomonadati</taxon>
        <taxon>Bacteroidota</taxon>
        <taxon>Flavobacteriia</taxon>
        <taxon>Flavobacteriales</taxon>
        <taxon>Flavobacteriaceae</taxon>
        <taxon>Flagellimonas</taxon>
    </lineage>
</organism>
<dbReference type="PROSITE" id="PS51257">
    <property type="entry name" value="PROKAR_LIPOPROTEIN"/>
    <property type="match status" value="1"/>
</dbReference>
<dbReference type="InterPro" id="IPR024311">
    <property type="entry name" value="Lipocalin-like"/>
</dbReference>
<dbReference type="AlphaFoldDB" id="A0A964TFG6"/>
<name>A0A964TFG6_9FLAO</name>